<dbReference type="EC" id="6.1.1.4" evidence="2"/>
<evidence type="ECO:0000256" key="7">
    <source>
        <dbReference type="ARBA" id="ARBA00023146"/>
    </source>
</evidence>
<organism evidence="10">
    <name type="scientific">marine metagenome</name>
    <dbReference type="NCBI Taxonomy" id="408172"/>
    <lineage>
        <taxon>unclassified sequences</taxon>
        <taxon>metagenomes</taxon>
        <taxon>ecological metagenomes</taxon>
    </lineage>
</organism>
<dbReference type="Pfam" id="PF08264">
    <property type="entry name" value="Anticodon_1"/>
    <property type="match status" value="1"/>
</dbReference>
<evidence type="ECO:0000256" key="8">
    <source>
        <dbReference type="ARBA" id="ARBA00047469"/>
    </source>
</evidence>
<dbReference type="CDD" id="cd07958">
    <property type="entry name" value="Anticodon_Ia_Leu_BEm"/>
    <property type="match status" value="1"/>
</dbReference>
<accession>A0A382US58</accession>
<dbReference type="GO" id="GO:0006429">
    <property type="term" value="P:leucyl-tRNA aminoacylation"/>
    <property type="evidence" value="ECO:0007669"/>
    <property type="project" value="InterPro"/>
</dbReference>
<dbReference type="InterPro" id="IPR013155">
    <property type="entry name" value="M/V/L/I-tRNA-synth_anticd-bd"/>
</dbReference>
<evidence type="ECO:0000259" key="9">
    <source>
        <dbReference type="Pfam" id="PF08264"/>
    </source>
</evidence>
<name>A0A382US58_9ZZZZ</name>
<dbReference type="Gene3D" id="3.10.20.590">
    <property type="match status" value="1"/>
</dbReference>
<dbReference type="GO" id="GO:0005829">
    <property type="term" value="C:cytosol"/>
    <property type="evidence" value="ECO:0007669"/>
    <property type="project" value="TreeGrafter"/>
</dbReference>
<evidence type="ECO:0000256" key="4">
    <source>
        <dbReference type="ARBA" id="ARBA00022741"/>
    </source>
</evidence>
<dbReference type="GO" id="GO:0004823">
    <property type="term" value="F:leucine-tRNA ligase activity"/>
    <property type="evidence" value="ECO:0007669"/>
    <property type="project" value="UniProtKB-EC"/>
</dbReference>
<protein>
    <recommendedName>
        <fullName evidence="2">leucine--tRNA ligase</fullName>
        <ecNumber evidence="2">6.1.1.4</ecNumber>
    </recommendedName>
</protein>
<dbReference type="InterPro" id="IPR009080">
    <property type="entry name" value="tRNAsynth_Ia_anticodon-bd"/>
</dbReference>
<dbReference type="PANTHER" id="PTHR43740">
    <property type="entry name" value="LEUCYL-TRNA SYNTHETASE"/>
    <property type="match status" value="1"/>
</dbReference>
<keyword evidence="4" id="KW-0547">Nucleotide-binding</keyword>
<evidence type="ECO:0000313" key="10">
    <source>
        <dbReference type="EMBL" id="SVD37074.1"/>
    </source>
</evidence>
<evidence type="ECO:0000256" key="3">
    <source>
        <dbReference type="ARBA" id="ARBA00022598"/>
    </source>
</evidence>
<evidence type="ECO:0000256" key="1">
    <source>
        <dbReference type="ARBA" id="ARBA00005594"/>
    </source>
</evidence>
<dbReference type="SUPFAM" id="SSF52374">
    <property type="entry name" value="Nucleotidylyl transferase"/>
    <property type="match status" value="1"/>
</dbReference>
<dbReference type="Gene3D" id="1.10.730.10">
    <property type="entry name" value="Isoleucyl-tRNA Synthetase, Domain 1"/>
    <property type="match status" value="1"/>
</dbReference>
<keyword evidence="5" id="KW-0067">ATP-binding</keyword>
<keyword evidence="7" id="KW-0030">Aminoacyl-tRNA synthetase</keyword>
<keyword evidence="3" id="KW-0436">Ligase</keyword>
<comment type="catalytic activity">
    <reaction evidence="8">
        <text>tRNA(Leu) + L-leucine + ATP = L-leucyl-tRNA(Leu) + AMP + diphosphate</text>
        <dbReference type="Rhea" id="RHEA:11688"/>
        <dbReference type="Rhea" id="RHEA-COMP:9613"/>
        <dbReference type="Rhea" id="RHEA-COMP:9622"/>
        <dbReference type="ChEBI" id="CHEBI:30616"/>
        <dbReference type="ChEBI" id="CHEBI:33019"/>
        <dbReference type="ChEBI" id="CHEBI:57427"/>
        <dbReference type="ChEBI" id="CHEBI:78442"/>
        <dbReference type="ChEBI" id="CHEBI:78494"/>
        <dbReference type="ChEBI" id="CHEBI:456215"/>
        <dbReference type="EC" id="6.1.1.4"/>
    </reaction>
</comment>
<evidence type="ECO:0000256" key="2">
    <source>
        <dbReference type="ARBA" id="ARBA00013164"/>
    </source>
</evidence>
<dbReference type="PANTHER" id="PTHR43740:SF2">
    <property type="entry name" value="LEUCINE--TRNA LIGASE, MITOCHONDRIAL"/>
    <property type="match status" value="1"/>
</dbReference>
<feature type="non-terminal residue" evidence="10">
    <location>
        <position position="290"/>
    </location>
</feature>
<dbReference type="FunFam" id="1.10.730.10:FF:000002">
    <property type="entry name" value="Leucine--tRNA ligase"/>
    <property type="match status" value="1"/>
</dbReference>
<feature type="domain" description="Methionyl/Valyl/Leucyl/Isoleucyl-tRNA synthetase anticodon-binding" evidence="9">
    <location>
        <begin position="136"/>
        <end position="256"/>
    </location>
</feature>
<dbReference type="Gene3D" id="3.40.50.620">
    <property type="entry name" value="HUPs"/>
    <property type="match status" value="1"/>
</dbReference>
<evidence type="ECO:0000256" key="5">
    <source>
        <dbReference type="ARBA" id="ARBA00022840"/>
    </source>
</evidence>
<proteinExistence type="inferred from homology"/>
<evidence type="ECO:0000256" key="6">
    <source>
        <dbReference type="ARBA" id="ARBA00022917"/>
    </source>
</evidence>
<dbReference type="PRINTS" id="PR00985">
    <property type="entry name" value="TRNASYNTHLEU"/>
</dbReference>
<sequence>EKDQVKNWAPVHQYMGGAEHAVMHLLYSRFFTKALRDLGYIDIDEPYSNLVNQGMLIKEHKKISKRSNPLNPDPVIKRYGADTLRCYLMFLGPWEQGGDWSDSGINGIHRWLNRCWSLCLRKPESKTNNPDPDEEKNILRVAHLTTKRLIDDMNAFKFNTSIAAMMEFTNELSKVADKGTISKKVWNECINRLLLHLAPMAPYISEEIWQRLGNVGSIHLQNVPDYDSQYLEIENVTLVVQINGRVRDQITVASGITQEDALQIALDSEKIKRFIDDKDIIKTIFVPGRL</sequence>
<dbReference type="EMBL" id="UINC01146381">
    <property type="protein sequence ID" value="SVD37074.1"/>
    <property type="molecule type" value="Genomic_DNA"/>
</dbReference>
<reference evidence="10" key="1">
    <citation type="submission" date="2018-05" db="EMBL/GenBank/DDBJ databases">
        <authorList>
            <person name="Lanie J.A."/>
            <person name="Ng W.-L."/>
            <person name="Kazmierczak K.M."/>
            <person name="Andrzejewski T.M."/>
            <person name="Davidsen T.M."/>
            <person name="Wayne K.J."/>
            <person name="Tettelin H."/>
            <person name="Glass J.I."/>
            <person name="Rusch D."/>
            <person name="Podicherti R."/>
            <person name="Tsui H.-C.T."/>
            <person name="Winkler M.E."/>
        </authorList>
    </citation>
    <scope>NUCLEOTIDE SEQUENCE</scope>
</reference>
<keyword evidence="6" id="KW-0648">Protein biosynthesis</keyword>
<dbReference type="GO" id="GO:0005524">
    <property type="term" value="F:ATP binding"/>
    <property type="evidence" value="ECO:0007669"/>
    <property type="project" value="UniProtKB-KW"/>
</dbReference>
<dbReference type="InterPro" id="IPR002302">
    <property type="entry name" value="Leu-tRNA-ligase"/>
</dbReference>
<gene>
    <name evidence="10" type="ORF">METZ01_LOCUS389928</name>
</gene>
<comment type="similarity">
    <text evidence="1">Belongs to the class-I aminoacyl-tRNA synthetase family.</text>
</comment>
<feature type="non-terminal residue" evidence="10">
    <location>
        <position position="1"/>
    </location>
</feature>
<dbReference type="SUPFAM" id="SSF47323">
    <property type="entry name" value="Anticodon-binding domain of a subclass of class I aminoacyl-tRNA synthetases"/>
    <property type="match status" value="1"/>
</dbReference>
<dbReference type="InterPro" id="IPR014729">
    <property type="entry name" value="Rossmann-like_a/b/a_fold"/>
</dbReference>
<dbReference type="AlphaFoldDB" id="A0A382US58"/>